<feature type="domain" description="Large polyvalent protein associated" evidence="1">
    <location>
        <begin position="12"/>
        <end position="84"/>
    </location>
</feature>
<evidence type="ECO:0000313" key="3">
    <source>
        <dbReference type="Proteomes" id="UP000823615"/>
    </source>
</evidence>
<protein>
    <recommendedName>
        <fullName evidence="1">Large polyvalent protein associated domain-containing protein</fullName>
    </recommendedName>
</protein>
<evidence type="ECO:0000313" key="2">
    <source>
        <dbReference type="EMBL" id="MBO8436960.1"/>
    </source>
</evidence>
<gene>
    <name evidence="2" type="ORF">IAA97_08285</name>
</gene>
<sequence length="105" mass="12072">MDRLVDVYVIGGIETGYIDVRVDRRSVPSDVYVYEVRDTSGDGGWYIGNVENYVLINHAGTIFSRKPLPLLHPECDVYIDLSDDKEPWQLLLDRKLLRELLYPAS</sequence>
<proteinExistence type="predicted"/>
<dbReference type="Pfam" id="PF18843">
    <property type="entry name" value="LPD28"/>
    <property type="match status" value="1"/>
</dbReference>
<dbReference type="Proteomes" id="UP000823615">
    <property type="component" value="Unassembled WGS sequence"/>
</dbReference>
<dbReference type="InterPro" id="IPR040809">
    <property type="entry name" value="LPD28"/>
</dbReference>
<dbReference type="AlphaFoldDB" id="A0A9D9E2Z2"/>
<evidence type="ECO:0000259" key="1">
    <source>
        <dbReference type="Pfam" id="PF18843"/>
    </source>
</evidence>
<accession>A0A9D9E2Z2</accession>
<reference evidence="2" key="1">
    <citation type="submission" date="2020-10" db="EMBL/GenBank/DDBJ databases">
        <authorList>
            <person name="Gilroy R."/>
        </authorList>
    </citation>
    <scope>NUCLEOTIDE SEQUENCE</scope>
    <source>
        <strain evidence="2">7293</strain>
    </source>
</reference>
<reference evidence="2" key="2">
    <citation type="journal article" date="2021" name="PeerJ">
        <title>Extensive microbial diversity within the chicken gut microbiome revealed by metagenomics and culture.</title>
        <authorList>
            <person name="Gilroy R."/>
            <person name="Ravi A."/>
            <person name="Getino M."/>
            <person name="Pursley I."/>
            <person name="Horton D.L."/>
            <person name="Alikhan N.F."/>
            <person name="Baker D."/>
            <person name="Gharbi K."/>
            <person name="Hall N."/>
            <person name="Watson M."/>
            <person name="Adriaenssens E.M."/>
            <person name="Foster-Nyarko E."/>
            <person name="Jarju S."/>
            <person name="Secka A."/>
            <person name="Antonio M."/>
            <person name="Oren A."/>
            <person name="Chaudhuri R.R."/>
            <person name="La Ragione R."/>
            <person name="Hildebrand F."/>
            <person name="Pallen M.J."/>
        </authorList>
    </citation>
    <scope>NUCLEOTIDE SEQUENCE</scope>
    <source>
        <strain evidence="2">7293</strain>
    </source>
</reference>
<comment type="caution">
    <text evidence="2">The sequence shown here is derived from an EMBL/GenBank/DDBJ whole genome shotgun (WGS) entry which is preliminary data.</text>
</comment>
<name>A0A9D9E2Z2_9SPIO</name>
<dbReference type="EMBL" id="JADIMT010000094">
    <property type="protein sequence ID" value="MBO8436960.1"/>
    <property type="molecule type" value="Genomic_DNA"/>
</dbReference>
<organism evidence="2 3">
    <name type="scientific">Candidatus Ornithospirochaeta stercoripullorum</name>
    <dbReference type="NCBI Taxonomy" id="2840899"/>
    <lineage>
        <taxon>Bacteria</taxon>
        <taxon>Pseudomonadati</taxon>
        <taxon>Spirochaetota</taxon>
        <taxon>Spirochaetia</taxon>
        <taxon>Spirochaetales</taxon>
        <taxon>Spirochaetaceae</taxon>
        <taxon>Spirochaetaceae incertae sedis</taxon>
        <taxon>Candidatus Ornithospirochaeta</taxon>
    </lineage>
</organism>